<protein>
    <recommendedName>
        <fullName evidence="8">tRNA(Ile)-lysidine synthase</fullName>
        <ecNumber evidence="8">6.3.4.19</ecNumber>
    </recommendedName>
    <alternativeName>
        <fullName evidence="8">tRNA(Ile)-2-lysyl-cytidine synthase</fullName>
    </alternativeName>
    <alternativeName>
        <fullName evidence="8">tRNA(Ile)-lysidine synthetase</fullName>
    </alternativeName>
</protein>
<evidence type="ECO:0000256" key="5">
    <source>
        <dbReference type="ARBA" id="ARBA00022741"/>
    </source>
</evidence>
<feature type="binding site" evidence="8">
    <location>
        <begin position="29"/>
        <end position="34"/>
    </location>
    <ligand>
        <name>ATP</name>
        <dbReference type="ChEBI" id="CHEBI:30616"/>
    </ligand>
</feature>
<name>A0A1D9P550_9FIRM</name>
<comment type="catalytic activity">
    <reaction evidence="7 8">
        <text>cytidine(34) in tRNA(Ile2) + L-lysine + ATP = lysidine(34) in tRNA(Ile2) + AMP + diphosphate + H(+)</text>
        <dbReference type="Rhea" id="RHEA:43744"/>
        <dbReference type="Rhea" id="RHEA-COMP:10625"/>
        <dbReference type="Rhea" id="RHEA-COMP:10670"/>
        <dbReference type="ChEBI" id="CHEBI:15378"/>
        <dbReference type="ChEBI" id="CHEBI:30616"/>
        <dbReference type="ChEBI" id="CHEBI:32551"/>
        <dbReference type="ChEBI" id="CHEBI:33019"/>
        <dbReference type="ChEBI" id="CHEBI:82748"/>
        <dbReference type="ChEBI" id="CHEBI:83665"/>
        <dbReference type="ChEBI" id="CHEBI:456215"/>
        <dbReference type="EC" id="6.3.4.19"/>
    </reaction>
</comment>
<organism evidence="10 11">
    <name type="scientific">Butyrivibrio hungatei</name>
    <dbReference type="NCBI Taxonomy" id="185008"/>
    <lineage>
        <taxon>Bacteria</taxon>
        <taxon>Bacillati</taxon>
        <taxon>Bacillota</taxon>
        <taxon>Clostridia</taxon>
        <taxon>Lachnospirales</taxon>
        <taxon>Lachnospiraceae</taxon>
        <taxon>Butyrivibrio</taxon>
    </lineage>
</organism>
<comment type="domain">
    <text evidence="8">The N-terminal region contains the highly conserved SGGXDS motif, predicted to be a P-loop motif involved in ATP binding.</text>
</comment>
<evidence type="ECO:0000256" key="6">
    <source>
        <dbReference type="ARBA" id="ARBA00022840"/>
    </source>
</evidence>
<dbReference type="GO" id="GO:0005524">
    <property type="term" value="F:ATP binding"/>
    <property type="evidence" value="ECO:0007669"/>
    <property type="project" value="UniProtKB-UniRule"/>
</dbReference>
<dbReference type="SUPFAM" id="SSF82829">
    <property type="entry name" value="MesJ substrate recognition domain-like"/>
    <property type="match status" value="1"/>
</dbReference>
<dbReference type="CDD" id="cd01992">
    <property type="entry name" value="TilS_N"/>
    <property type="match status" value="1"/>
</dbReference>
<dbReference type="AlphaFoldDB" id="A0A1D9P550"/>
<dbReference type="Pfam" id="PF01171">
    <property type="entry name" value="ATP_bind_3"/>
    <property type="match status" value="1"/>
</dbReference>
<dbReference type="HAMAP" id="MF_01161">
    <property type="entry name" value="tRNA_Ile_lys_synt"/>
    <property type="match status" value="1"/>
</dbReference>
<dbReference type="SMART" id="SM00977">
    <property type="entry name" value="TilS_C"/>
    <property type="match status" value="1"/>
</dbReference>
<dbReference type="KEGG" id="bhu:bhn_I2705"/>
<keyword evidence="2 8" id="KW-0963">Cytoplasm</keyword>
<dbReference type="SUPFAM" id="SSF52402">
    <property type="entry name" value="Adenine nucleotide alpha hydrolases-like"/>
    <property type="match status" value="1"/>
</dbReference>
<evidence type="ECO:0000313" key="11">
    <source>
        <dbReference type="Proteomes" id="UP000179284"/>
    </source>
</evidence>
<dbReference type="Gene3D" id="3.30.465.60">
    <property type="match status" value="1"/>
</dbReference>
<dbReference type="Gene3D" id="3.40.50.620">
    <property type="entry name" value="HUPs"/>
    <property type="match status" value="1"/>
</dbReference>
<dbReference type="InterPro" id="IPR012795">
    <property type="entry name" value="tRNA_Ile_lys_synt_N"/>
</dbReference>
<evidence type="ECO:0000256" key="1">
    <source>
        <dbReference type="ARBA" id="ARBA00004496"/>
    </source>
</evidence>
<dbReference type="GO" id="GO:0006400">
    <property type="term" value="P:tRNA modification"/>
    <property type="evidence" value="ECO:0007669"/>
    <property type="project" value="UniProtKB-UniRule"/>
</dbReference>
<reference evidence="11" key="1">
    <citation type="submission" date="2016-10" db="EMBL/GenBank/DDBJ databases">
        <title>The complete genome sequence of the rumen bacterium Butyrivibrio hungatei MB2003.</title>
        <authorList>
            <person name="Palevich N."/>
            <person name="Kelly W.J."/>
            <person name="Leahy S.C."/>
            <person name="Altermann E."/>
            <person name="Rakonjac J."/>
            <person name="Attwood G.T."/>
        </authorList>
    </citation>
    <scope>NUCLEOTIDE SEQUENCE [LARGE SCALE GENOMIC DNA]</scope>
    <source>
        <strain evidence="11">MB2003</strain>
    </source>
</reference>
<dbReference type="EMBL" id="CP017831">
    <property type="protein sequence ID" value="AOZ97737.1"/>
    <property type="molecule type" value="Genomic_DNA"/>
</dbReference>
<accession>A0A1D9P550</accession>
<keyword evidence="11" id="KW-1185">Reference proteome</keyword>
<feature type="domain" description="Lysidine-tRNA(Ile) synthetase C-terminal" evidence="9">
    <location>
        <begin position="390"/>
        <end position="464"/>
    </location>
</feature>
<dbReference type="Pfam" id="PF11734">
    <property type="entry name" value="TilS_C"/>
    <property type="match status" value="1"/>
</dbReference>
<evidence type="ECO:0000256" key="7">
    <source>
        <dbReference type="ARBA" id="ARBA00048539"/>
    </source>
</evidence>
<dbReference type="InterPro" id="IPR011063">
    <property type="entry name" value="TilS/TtcA_N"/>
</dbReference>
<dbReference type="NCBIfam" id="TIGR02432">
    <property type="entry name" value="lysidine_TilS_N"/>
    <property type="match status" value="1"/>
</dbReference>
<evidence type="ECO:0000256" key="8">
    <source>
        <dbReference type="HAMAP-Rule" id="MF_01161"/>
    </source>
</evidence>
<dbReference type="RefSeq" id="WP_071177310.1">
    <property type="nucleotide sequence ID" value="NZ_CP017831.1"/>
</dbReference>
<dbReference type="PANTHER" id="PTHR43033">
    <property type="entry name" value="TRNA(ILE)-LYSIDINE SYNTHASE-RELATED"/>
    <property type="match status" value="1"/>
</dbReference>
<gene>
    <name evidence="8" type="primary">tilS</name>
    <name evidence="10" type="ORF">bhn_I2705</name>
</gene>
<proteinExistence type="inferred from homology"/>
<evidence type="ECO:0000256" key="3">
    <source>
        <dbReference type="ARBA" id="ARBA00022598"/>
    </source>
</evidence>
<evidence type="ECO:0000256" key="4">
    <source>
        <dbReference type="ARBA" id="ARBA00022694"/>
    </source>
</evidence>
<comment type="subcellular location">
    <subcellularLocation>
        <location evidence="1 8">Cytoplasm</location>
    </subcellularLocation>
</comment>
<dbReference type="SUPFAM" id="SSF56037">
    <property type="entry name" value="PheT/TilS domain"/>
    <property type="match status" value="1"/>
</dbReference>
<dbReference type="GO" id="GO:0032267">
    <property type="term" value="F:tRNA(Ile)-lysidine synthase activity"/>
    <property type="evidence" value="ECO:0007669"/>
    <property type="project" value="UniProtKB-EC"/>
</dbReference>
<dbReference type="EC" id="6.3.4.19" evidence="8"/>
<keyword evidence="4 8" id="KW-0819">tRNA processing</keyword>
<dbReference type="InterPro" id="IPR012094">
    <property type="entry name" value="tRNA_Ile_lys_synt"/>
</dbReference>
<dbReference type="OrthoDB" id="9807403at2"/>
<comment type="similarity">
    <text evidence="8">Belongs to the tRNA(Ile)-lysidine synthase family.</text>
</comment>
<keyword evidence="3 8" id="KW-0436">Ligase</keyword>
<dbReference type="PANTHER" id="PTHR43033:SF1">
    <property type="entry name" value="TRNA(ILE)-LYSIDINE SYNTHASE-RELATED"/>
    <property type="match status" value="1"/>
</dbReference>
<dbReference type="InterPro" id="IPR014729">
    <property type="entry name" value="Rossmann-like_a/b/a_fold"/>
</dbReference>
<evidence type="ECO:0000256" key="2">
    <source>
        <dbReference type="ARBA" id="ARBA00022490"/>
    </source>
</evidence>
<dbReference type="GO" id="GO:0005737">
    <property type="term" value="C:cytoplasm"/>
    <property type="evidence" value="ECO:0007669"/>
    <property type="project" value="UniProtKB-SubCell"/>
</dbReference>
<dbReference type="NCBIfam" id="TIGR02433">
    <property type="entry name" value="lysidine_TilS_C"/>
    <property type="match status" value="1"/>
</dbReference>
<evidence type="ECO:0000313" key="10">
    <source>
        <dbReference type="EMBL" id="AOZ97737.1"/>
    </source>
</evidence>
<evidence type="ECO:0000259" key="9">
    <source>
        <dbReference type="SMART" id="SM00977"/>
    </source>
</evidence>
<dbReference type="Proteomes" id="UP000179284">
    <property type="component" value="Chromosome I"/>
</dbReference>
<sequence length="470" mass="53679">MNAFESKVLNFIRDNHMVKEGESVLVGLSGGADSMALMTVLYELKEVLGISLFAAHVNHMIRPEAGEDAAFSRQYCEKKSIPFYLFEEDVPEYSKKMHLTEEEAGRVVRYNVFSELIKDKKIDKIAVAHHQNDAAETFLLNLFRGTGIRGGSGIRPVRDNIVRPLLCVSRAEIEAYLGEKGIDYCTDSTNQENDHTRNKLRNVVLPFVQGEVNSAAVDHIVRASREIGQAYDYIRGQADRVFDKCCVDTAKEIRIDLDMLNKEPEIIRRYVILKCFELIVPGRKDITSTHVDMIINLMESTDGSASLNLPYGIRIERAYDKLFFKKEGEAEPSKKQVIYKISNLEPGSEYVYDLGELGVANVKVISYNEKMLIPSDTYTKWFDCDRIQEVIFRYRQPEDYIYIEQGESSHKKKLSKFMTDEKIPASRRDNIYVLAEGNHVLWIPGYRMSSSFKICKKTQKILAISISKGD</sequence>
<keyword evidence="6 8" id="KW-0067">ATP-binding</keyword>
<keyword evidence="5 8" id="KW-0547">Nucleotide-binding</keyword>
<comment type="function">
    <text evidence="8">Ligates lysine onto the cytidine present at position 34 of the AUA codon-specific tRNA(Ile) that contains the anticodon CAU, in an ATP-dependent manner. Cytidine is converted to lysidine, thus changing the amino acid specificity of the tRNA from methionine to isoleucine.</text>
</comment>
<dbReference type="InterPro" id="IPR012796">
    <property type="entry name" value="Lysidine-tRNA-synth_C"/>
</dbReference>